<organism evidence="1">
    <name type="scientific">Sipha flava</name>
    <name type="common">yellow sugarcane aphid</name>
    <dbReference type="NCBI Taxonomy" id="143950"/>
    <lineage>
        <taxon>Eukaryota</taxon>
        <taxon>Metazoa</taxon>
        <taxon>Ecdysozoa</taxon>
        <taxon>Arthropoda</taxon>
        <taxon>Hexapoda</taxon>
        <taxon>Insecta</taxon>
        <taxon>Pterygota</taxon>
        <taxon>Neoptera</taxon>
        <taxon>Paraneoptera</taxon>
        <taxon>Hemiptera</taxon>
        <taxon>Sternorrhyncha</taxon>
        <taxon>Aphidomorpha</taxon>
        <taxon>Aphidoidea</taxon>
        <taxon>Aphididae</taxon>
        <taxon>Sipha</taxon>
    </lineage>
</organism>
<dbReference type="OrthoDB" id="6596666at2759"/>
<gene>
    <name evidence="1" type="ORF">g.128250</name>
</gene>
<reference evidence="1" key="1">
    <citation type="submission" date="2018-04" db="EMBL/GenBank/DDBJ databases">
        <title>Transcriptome assembly of Sipha flava.</title>
        <authorList>
            <person name="Scully E.D."/>
            <person name="Geib S.M."/>
            <person name="Palmer N.A."/>
            <person name="Koch K."/>
            <person name="Bradshaw J."/>
            <person name="Heng-Moss T."/>
            <person name="Sarath G."/>
        </authorList>
    </citation>
    <scope>NUCLEOTIDE SEQUENCE</scope>
</reference>
<name>A0A2S2QWP4_9HEMI</name>
<dbReference type="AlphaFoldDB" id="A0A2S2QWP4"/>
<evidence type="ECO:0000313" key="1">
    <source>
        <dbReference type="EMBL" id="MBY82191.1"/>
    </source>
</evidence>
<dbReference type="EMBL" id="GGMS01012988">
    <property type="protein sequence ID" value="MBY82191.1"/>
    <property type="molecule type" value="Transcribed_RNA"/>
</dbReference>
<sequence>MQHFDSNDAVAIKESQALLNEISMEPNLTFIHSNYGFLPSTITKLESQGVSLTDSVTTVMFTKNKLEEVARDVGMKVNTKFNQFLKKILWVRNNIKNFKNFEWRKFING</sequence>
<protein>
    <submittedName>
        <fullName evidence="1">Uncharacterized protein</fullName>
    </submittedName>
</protein>
<proteinExistence type="predicted"/>
<accession>A0A2S2QWP4</accession>